<dbReference type="InterPro" id="IPR036921">
    <property type="entry name" value="PurM-like_N_sf"/>
</dbReference>
<dbReference type="NCBIfam" id="TIGR01379">
    <property type="entry name" value="thiL"/>
    <property type="match status" value="1"/>
</dbReference>
<dbReference type="GO" id="GO:0009030">
    <property type="term" value="F:thiamine-phosphate kinase activity"/>
    <property type="evidence" value="ECO:0007669"/>
    <property type="project" value="UniProtKB-EC"/>
</dbReference>
<dbReference type="EMBL" id="UOGA01000119">
    <property type="protein sequence ID" value="VAX18238.1"/>
    <property type="molecule type" value="Genomic_DNA"/>
</dbReference>
<sequence>MGHIEELGLIRQIEKTFRQKDPNLLLGIGDDCASIKVSPGYELLVTTDTLVENVHFRKKLTTPKALGWKSAAVNLSDIAAMGGSPKFLFLSLSVTKEIDKRWMSSFLKGFKEALDPFGCVLAGGNFSSAKREISITATALGEVKQGLKALRSGAKPGDYIFVTGTPGDSALGLDLLSSAKENYKKHERKLIARHQTPTPRVEWGKIIAKNRLASAMIDISDGVALDLYRILEASGVSGEIDLAKFPLSKETLKVSEEKGKIPWRRILTGGEDYELLFTVSPKKLEAVKRLVAGEKLDAVCIGALTKCGSRAVPSLKVLNVSGKELKLGAFGWTHKA</sequence>
<keyword evidence="3" id="KW-0808">Transferase</keyword>
<proteinExistence type="inferred from homology"/>
<gene>
    <name evidence="3" type="ORF">MNBD_NITROSPINAE04-554</name>
</gene>
<dbReference type="CDD" id="cd02194">
    <property type="entry name" value="ThiL"/>
    <property type="match status" value="1"/>
</dbReference>
<dbReference type="EC" id="2.7.4.16" evidence="3"/>
<dbReference type="HAMAP" id="MF_02128">
    <property type="entry name" value="TMP_kinase"/>
    <property type="match status" value="1"/>
</dbReference>
<dbReference type="SUPFAM" id="SSF55326">
    <property type="entry name" value="PurM N-terminal domain-like"/>
    <property type="match status" value="1"/>
</dbReference>
<dbReference type="Pfam" id="PF00586">
    <property type="entry name" value="AIRS"/>
    <property type="match status" value="1"/>
</dbReference>
<evidence type="ECO:0000259" key="2">
    <source>
        <dbReference type="Pfam" id="PF02769"/>
    </source>
</evidence>
<dbReference type="Pfam" id="PF02769">
    <property type="entry name" value="AIRS_C"/>
    <property type="match status" value="1"/>
</dbReference>
<dbReference type="InterPro" id="IPR010918">
    <property type="entry name" value="PurM-like_C_dom"/>
</dbReference>
<feature type="domain" description="PurM-like C-terminal" evidence="2">
    <location>
        <begin position="155"/>
        <end position="308"/>
    </location>
</feature>
<keyword evidence="3" id="KW-0418">Kinase</keyword>
<accession>A0A3B1C330</accession>
<organism evidence="3">
    <name type="scientific">hydrothermal vent metagenome</name>
    <dbReference type="NCBI Taxonomy" id="652676"/>
    <lineage>
        <taxon>unclassified sequences</taxon>
        <taxon>metagenomes</taxon>
        <taxon>ecological metagenomes</taxon>
    </lineage>
</organism>
<feature type="domain" description="PurM-like N-terminal" evidence="1">
    <location>
        <begin position="29"/>
        <end position="143"/>
    </location>
</feature>
<name>A0A3B1C330_9ZZZZ</name>
<dbReference type="SUPFAM" id="SSF56042">
    <property type="entry name" value="PurM C-terminal domain-like"/>
    <property type="match status" value="1"/>
</dbReference>
<dbReference type="AlphaFoldDB" id="A0A3B1C330"/>
<dbReference type="PANTHER" id="PTHR30270">
    <property type="entry name" value="THIAMINE-MONOPHOSPHATE KINASE"/>
    <property type="match status" value="1"/>
</dbReference>
<dbReference type="Gene3D" id="3.90.650.10">
    <property type="entry name" value="PurM-like C-terminal domain"/>
    <property type="match status" value="1"/>
</dbReference>
<dbReference type="PANTHER" id="PTHR30270:SF0">
    <property type="entry name" value="THIAMINE-MONOPHOSPHATE KINASE"/>
    <property type="match status" value="1"/>
</dbReference>
<dbReference type="PIRSF" id="PIRSF005303">
    <property type="entry name" value="Thiam_monoph_kin"/>
    <property type="match status" value="1"/>
</dbReference>
<dbReference type="InterPro" id="IPR036676">
    <property type="entry name" value="PurM-like_C_sf"/>
</dbReference>
<evidence type="ECO:0000313" key="3">
    <source>
        <dbReference type="EMBL" id="VAX18238.1"/>
    </source>
</evidence>
<evidence type="ECO:0000259" key="1">
    <source>
        <dbReference type="Pfam" id="PF00586"/>
    </source>
</evidence>
<dbReference type="InterPro" id="IPR016188">
    <property type="entry name" value="PurM-like_N"/>
</dbReference>
<dbReference type="GO" id="GO:0009228">
    <property type="term" value="P:thiamine biosynthetic process"/>
    <property type="evidence" value="ECO:0007669"/>
    <property type="project" value="InterPro"/>
</dbReference>
<dbReference type="InterPro" id="IPR006283">
    <property type="entry name" value="ThiL-like"/>
</dbReference>
<reference evidence="3" key="1">
    <citation type="submission" date="2018-06" db="EMBL/GenBank/DDBJ databases">
        <authorList>
            <person name="Zhirakovskaya E."/>
        </authorList>
    </citation>
    <scope>NUCLEOTIDE SEQUENCE</scope>
</reference>
<dbReference type="Gene3D" id="3.30.1330.10">
    <property type="entry name" value="PurM-like, N-terminal domain"/>
    <property type="match status" value="1"/>
</dbReference>
<protein>
    <submittedName>
        <fullName evidence="3">Thiamine-monophosphate kinase</fullName>
        <ecNumber evidence="3">2.7.4.16</ecNumber>
    </submittedName>
</protein>